<comment type="pathway">
    <text evidence="2">Cofactor biosynthesis; tetrahydrofolate biosynthesis; 7,8-dihydrofolate from 2-amino-4-hydroxy-6-hydroxymethyl-7,8-dihydropteridine diphosphate and 4-aminobenzoate: step 2/2.</text>
</comment>
<dbReference type="InterPro" id="IPR001645">
    <property type="entry name" value="Folylpolyglutamate_synth"/>
</dbReference>
<keyword evidence="9" id="KW-0479">Metal-binding</keyword>
<dbReference type="InterPro" id="IPR018109">
    <property type="entry name" value="Folylpolyglutamate_synth_CS"/>
</dbReference>
<protein>
    <recommendedName>
        <fullName evidence="7">Dihydrofolate synthase/folylpolyglutamate synthase</fullName>
        <ecNumber evidence="5">6.3.2.12</ecNumber>
        <ecNumber evidence="6">6.3.2.17</ecNumber>
    </recommendedName>
    <alternativeName>
        <fullName evidence="16">Folylpoly-gamma-glutamate synthetase-dihydrofolate synthetase</fullName>
    </alternativeName>
    <alternativeName>
        <fullName evidence="14">Folylpolyglutamate synthetase</fullName>
    </alternativeName>
    <alternativeName>
        <fullName evidence="15">Tetrahydrofolylpolyglutamate synthase</fullName>
    </alternativeName>
</protein>
<accession>A0ABQ1I2E5</accession>
<dbReference type="EMBL" id="BMDY01000014">
    <property type="protein sequence ID" value="GGB10067.1"/>
    <property type="molecule type" value="Genomic_DNA"/>
</dbReference>
<keyword evidence="11 21" id="KW-0067">ATP-binding</keyword>
<dbReference type="SUPFAM" id="SSF53244">
    <property type="entry name" value="MurD-like peptide ligases, peptide-binding domain"/>
    <property type="match status" value="1"/>
</dbReference>
<dbReference type="RefSeq" id="WP_055732029.1">
    <property type="nucleotide sequence ID" value="NZ_BMDY01000014.1"/>
</dbReference>
<evidence type="ECO:0000256" key="2">
    <source>
        <dbReference type="ARBA" id="ARBA00004799"/>
    </source>
</evidence>
<organism evidence="24 25">
    <name type="scientific">Agarivorans gilvus</name>
    <dbReference type="NCBI Taxonomy" id="680279"/>
    <lineage>
        <taxon>Bacteria</taxon>
        <taxon>Pseudomonadati</taxon>
        <taxon>Pseudomonadota</taxon>
        <taxon>Gammaproteobacteria</taxon>
        <taxon>Alteromonadales</taxon>
        <taxon>Alteromonadaceae</taxon>
        <taxon>Agarivorans</taxon>
    </lineage>
</organism>
<comment type="caution">
    <text evidence="24">The sequence shown here is derived from an EMBL/GenBank/DDBJ whole genome shotgun (WGS) entry which is preliminary data.</text>
</comment>
<gene>
    <name evidence="24" type="ORF">GCM10007414_24260</name>
</gene>
<dbReference type="InterPro" id="IPR036565">
    <property type="entry name" value="Mur-like_cat_sf"/>
</dbReference>
<evidence type="ECO:0000256" key="20">
    <source>
        <dbReference type="ARBA" id="ARBA00049161"/>
    </source>
</evidence>
<evidence type="ECO:0000256" key="15">
    <source>
        <dbReference type="ARBA" id="ARBA00030592"/>
    </source>
</evidence>
<keyword evidence="10 21" id="KW-0547">Nucleotide-binding</keyword>
<dbReference type="SUPFAM" id="SSF53623">
    <property type="entry name" value="MurD-like peptide ligases, catalytic domain"/>
    <property type="match status" value="1"/>
</dbReference>
<dbReference type="PIRSF" id="PIRSF001563">
    <property type="entry name" value="Folylpolyglu_synth"/>
    <property type="match status" value="1"/>
</dbReference>
<comment type="catalytic activity">
    <reaction evidence="18">
        <text>10-formyltetrahydrofolyl-(gamma-L-Glu)(n) + L-glutamate + ATP = 10-formyltetrahydrofolyl-(gamma-L-Glu)(n+1) + ADP + phosphate + H(+)</text>
        <dbReference type="Rhea" id="RHEA:51904"/>
        <dbReference type="Rhea" id="RHEA-COMP:13088"/>
        <dbReference type="Rhea" id="RHEA-COMP:14300"/>
        <dbReference type="ChEBI" id="CHEBI:15378"/>
        <dbReference type="ChEBI" id="CHEBI:29985"/>
        <dbReference type="ChEBI" id="CHEBI:30616"/>
        <dbReference type="ChEBI" id="CHEBI:43474"/>
        <dbReference type="ChEBI" id="CHEBI:134413"/>
        <dbReference type="ChEBI" id="CHEBI:456216"/>
        <dbReference type="EC" id="6.3.2.17"/>
    </reaction>
</comment>
<dbReference type="PANTHER" id="PTHR11136:SF0">
    <property type="entry name" value="DIHYDROFOLATE SYNTHETASE-RELATED"/>
    <property type="match status" value="1"/>
</dbReference>
<evidence type="ECO:0000256" key="8">
    <source>
        <dbReference type="ARBA" id="ARBA00022598"/>
    </source>
</evidence>
<dbReference type="PROSITE" id="PS01012">
    <property type="entry name" value="FOLYLPOLYGLU_SYNT_2"/>
    <property type="match status" value="1"/>
</dbReference>
<reference evidence="25" key="1">
    <citation type="journal article" date="2019" name="Int. J. Syst. Evol. Microbiol.">
        <title>The Global Catalogue of Microorganisms (GCM) 10K type strain sequencing project: providing services to taxonomists for standard genome sequencing and annotation.</title>
        <authorList>
            <consortium name="The Broad Institute Genomics Platform"/>
            <consortium name="The Broad Institute Genome Sequencing Center for Infectious Disease"/>
            <person name="Wu L."/>
            <person name="Ma J."/>
        </authorList>
    </citation>
    <scope>NUCLEOTIDE SEQUENCE [LARGE SCALE GENOMIC DNA]</scope>
    <source>
        <strain evidence="25">CGMCC 1.10131</strain>
    </source>
</reference>
<dbReference type="Gene3D" id="3.40.1190.10">
    <property type="entry name" value="Mur-like, catalytic domain"/>
    <property type="match status" value="1"/>
</dbReference>
<dbReference type="InterPro" id="IPR004101">
    <property type="entry name" value="Mur_ligase_C"/>
</dbReference>
<dbReference type="EC" id="6.3.2.12" evidence="5"/>
<dbReference type="EC" id="6.3.2.17" evidence="6"/>
<evidence type="ECO:0000313" key="24">
    <source>
        <dbReference type="EMBL" id="GGB10067.1"/>
    </source>
</evidence>
<evidence type="ECO:0000256" key="10">
    <source>
        <dbReference type="ARBA" id="ARBA00022741"/>
    </source>
</evidence>
<evidence type="ECO:0000256" key="3">
    <source>
        <dbReference type="ARBA" id="ARBA00005150"/>
    </source>
</evidence>
<evidence type="ECO:0000256" key="5">
    <source>
        <dbReference type="ARBA" id="ARBA00013023"/>
    </source>
</evidence>
<evidence type="ECO:0000256" key="6">
    <source>
        <dbReference type="ARBA" id="ARBA00013025"/>
    </source>
</evidence>
<keyword evidence="8 21" id="KW-0436">Ligase</keyword>
<dbReference type="Proteomes" id="UP000651977">
    <property type="component" value="Unassembled WGS sequence"/>
</dbReference>
<sequence length="423" mass="46152">MSATFNNQSRSLADWLSYLENQHHSAIDLGLERVAKVATQAKLTHLVAKVITVAGTNGKGSTCALLEQLLLAEGYRVGVYSSPHIVDYRERVRINGQLPDEHAFCESFAAIEQLRCDTSLSYFEFGTLAAIWMFSQQELDYVILEVGLGGRLDATNIVEPDVSVVTTVALDHVDWLGSDLQQIGREKAGIFRAGGKVVIGDDNIVESVLQCAKQLQCQQLAAGHQYTIEDTDAGWSYQGPKLAYQHLPYPKLPRANAATVLAIVEQLELSPSPEVVARVIANWQLAGRLQTLCNEPLVVLDVAHNPQSASYLASQLPVIAKGRKIVAVCAMLSDKDVSASLAPLMDKISYWHISGLNHPRGDDGSALAECLQHQQNVQRHASVKQAYAAAFNSLDNQTMLIVFGSFFTVAETLELSPASLSRE</sequence>
<dbReference type="InterPro" id="IPR036615">
    <property type="entry name" value="Mur_ligase_C_dom_sf"/>
</dbReference>
<keyword evidence="12" id="KW-0460">Magnesium</keyword>
<evidence type="ECO:0000256" key="1">
    <source>
        <dbReference type="ARBA" id="ARBA00002714"/>
    </source>
</evidence>
<keyword evidence="25" id="KW-1185">Reference proteome</keyword>
<comment type="similarity">
    <text evidence="4 21">Belongs to the folylpolyglutamate synthase family.</text>
</comment>
<feature type="domain" description="Mur ligase C-terminal" evidence="22">
    <location>
        <begin position="287"/>
        <end position="406"/>
    </location>
</feature>
<evidence type="ECO:0000256" key="14">
    <source>
        <dbReference type="ARBA" id="ARBA00030048"/>
    </source>
</evidence>
<evidence type="ECO:0000256" key="17">
    <source>
        <dbReference type="ARBA" id="ARBA00047493"/>
    </source>
</evidence>
<evidence type="ECO:0000313" key="25">
    <source>
        <dbReference type="Proteomes" id="UP000651977"/>
    </source>
</evidence>
<evidence type="ECO:0000256" key="9">
    <source>
        <dbReference type="ARBA" id="ARBA00022723"/>
    </source>
</evidence>
<dbReference type="Pfam" id="PF08245">
    <property type="entry name" value="Mur_ligase_M"/>
    <property type="match status" value="1"/>
</dbReference>
<evidence type="ECO:0000256" key="13">
    <source>
        <dbReference type="ARBA" id="ARBA00022909"/>
    </source>
</evidence>
<evidence type="ECO:0000256" key="18">
    <source>
        <dbReference type="ARBA" id="ARBA00047808"/>
    </source>
</evidence>
<dbReference type="Gene3D" id="3.90.190.20">
    <property type="entry name" value="Mur ligase, C-terminal domain"/>
    <property type="match status" value="1"/>
</dbReference>
<comment type="catalytic activity">
    <reaction evidence="19">
        <text>(6R)-5,10-methylenetetrahydrofolyl-(gamma-L-Glu)(n) + L-glutamate + ATP = (6R)-5,10-methylenetetrahydrofolyl-(gamma-L-Glu)(n+1) + ADP + phosphate + H(+)</text>
        <dbReference type="Rhea" id="RHEA:51912"/>
        <dbReference type="Rhea" id="RHEA-COMP:13257"/>
        <dbReference type="Rhea" id="RHEA-COMP:13258"/>
        <dbReference type="ChEBI" id="CHEBI:15378"/>
        <dbReference type="ChEBI" id="CHEBI:29985"/>
        <dbReference type="ChEBI" id="CHEBI:30616"/>
        <dbReference type="ChEBI" id="CHEBI:43474"/>
        <dbReference type="ChEBI" id="CHEBI:136572"/>
        <dbReference type="ChEBI" id="CHEBI:456216"/>
        <dbReference type="EC" id="6.3.2.17"/>
    </reaction>
</comment>
<comment type="function">
    <text evidence="1">Functions in two distinct reactions of the de novo folate biosynthetic pathway. Catalyzes the addition of a glutamate residue to dihydropteroate (7,8-dihydropteroate or H2Pte) to form dihydrofolate (7,8-dihydrofolate monoglutamate or H2Pte-Glu). Also catalyzes successive additions of L-glutamate to tetrahydrofolate or 10-formyltetrahydrofolate or 5,10-methylenetetrahydrofolate, leading to folylpolyglutamate derivatives.</text>
</comment>
<feature type="domain" description="Mur ligase central" evidence="23">
    <location>
        <begin position="53"/>
        <end position="226"/>
    </location>
</feature>
<keyword evidence="13" id="KW-0289">Folate biosynthesis</keyword>
<evidence type="ECO:0000256" key="21">
    <source>
        <dbReference type="PIRNR" id="PIRNR001563"/>
    </source>
</evidence>
<evidence type="ECO:0000256" key="11">
    <source>
        <dbReference type="ARBA" id="ARBA00022840"/>
    </source>
</evidence>
<dbReference type="NCBIfam" id="NF008101">
    <property type="entry name" value="PRK10846.1"/>
    <property type="match status" value="1"/>
</dbReference>
<dbReference type="PROSITE" id="PS01011">
    <property type="entry name" value="FOLYLPOLYGLU_SYNT_1"/>
    <property type="match status" value="1"/>
</dbReference>
<dbReference type="PANTHER" id="PTHR11136">
    <property type="entry name" value="FOLYLPOLYGLUTAMATE SYNTHASE-RELATED"/>
    <property type="match status" value="1"/>
</dbReference>
<evidence type="ECO:0000256" key="4">
    <source>
        <dbReference type="ARBA" id="ARBA00008276"/>
    </source>
</evidence>
<comment type="pathway">
    <text evidence="3">Cofactor biosynthesis; tetrahydrofolylpolyglutamate biosynthesis.</text>
</comment>
<dbReference type="NCBIfam" id="TIGR01499">
    <property type="entry name" value="folC"/>
    <property type="match status" value="1"/>
</dbReference>
<dbReference type="Pfam" id="PF02875">
    <property type="entry name" value="Mur_ligase_C"/>
    <property type="match status" value="1"/>
</dbReference>
<comment type="catalytic activity">
    <reaction evidence="20">
        <text>7,8-dihydropteroate + L-glutamate + ATP = 7,8-dihydrofolate + ADP + phosphate + H(+)</text>
        <dbReference type="Rhea" id="RHEA:23584"/>
        <dbReference type="ChEBI" id="CHEBI:15378"/>
        <dbReference type="ChEBI" id="CHEBI:17839"/>
        <dbReference type="ChEBI" id="CHEBI:29985"/>
        <dbReference type="ChEBI" id="CHEBI:30616"/>
        <dbReference type="ChEBI" id="CHEBI:43474"/>
        <dbReference type="ChEBI" id="CHEBI:57451"/>
        <dbReference type="ChEBI" id="CHEBI:456216"/>
        <dbReference type="EC" id="6.3.2.12"/>
    </reaction>
</comment>
<comment type="catalytic activity">
    <reaction evidence="17">
        <text>(6S)-5,6,7,8-tetrahydrofolyl-(gamma-L-Glu)(n) + L-glutamate + ATP = (6S)-5,6,7,8-tetrahydrofolyl-(gamma-L-Glu)(n+1) + ADP + phosphate + H(+)</text>
        <dbReference type="Rhea" id="RHEA:10580"/>
        <dbReference type="Rhea" id="RHEA-COMP:14738"/>
        <dbReference type="Rhea" id="RHEA-COMP:14740"/>
        <dbReference type="ChEBI" id="CHEBI:15378"/>
        <dbReference type="ChEBI" id="CHEBI:29985"/>
        <dbReference type="ChEBI" id="CHEBI:30616"/>
        <dbReference type="ChEBI" id="CHEBI:43474"/>
        <dbReference type="ChEBI" id="CHEBI:141005"/>
        <dbReference type="ChEBI" id="CHEBI:456216"/>
        <dbReference type="EC" id="6.3.2.17"/>
    </reaction>
</comment>
<proteinExistence type="inferred from homology"/>
<evidence type="ECO:0000259" key="22">
    <source>
        <dbReference type="Pfam" id="PF02875"/>
    </source>
</evidence>
<evidence type="ECO:0000256" key="12">
    <source>
        <dbReference type="ARBA" id="ARBA00022842"/>
    </source>
</evidence>
<name>A0ABQ1I2E5_9ALTE</name>
<evidence type="ECO:0000259" key="23">
    <source>
        <dbReference type="Pfam" id="PF08245"/>
    </source>
</evidence>
<evidence type="ECO:0000256" key="16">
    <source>
        <dbReference type="ARBA" id="ARBA00032510"/>
    </source>
</evidence>
<dbReference type="InterPro" id="IPR013221">
    <property type="entry name" value="Mur_ligase_cen"/>
</dbReference>
<evidence type="ECO:0000256" key="7">
    <source>
        <dbReference type="ARBA" id="ARBA00019357"/>
    </source>
</evidence>
<evidence type="ECO:0000256" key="19">
    <source>
        <dbReference type="ARBA" id="ARBA00049035"/>
    </source>
</evidence>